<name>A0A3M8EXN9_9ACTN</name>
<feature type="signal peptide" evidence="1">
    <location>
        <begin position="1"/>
        <end position="34"/>
    </location>
</feature>
<evidence type="ECO:0000313" key="3">
    <source>
        <dbReference type="Proteomes" id="UP000028058"/>
    </source>
</evidence>
<evidence type="ECO:0008006" key="4">
    <source>
        <dbReference type="Google" id="ProtNLM"/>
    </source>
</evidence>
<feature type="chain" id="PRO_5043184553" description="Peptidase inhibitor" evidence="1">
    <location>
        <begin position="35"/>
        <end position="132"/>
    </location>
</feature>
<gene>
    <name evidence="2" type="ORF">SFRA_020065</name>
</gene>
<evidence type="ECO:0000313" key="2">
    <source>
        <dbReference type="EMBL" id="RKM94087.1"/>
    </source>
</evidence>
<reference evidence="2 3" key="1">
    <citation type="journal article" date="2014" name="Genome Announc.">
        <title>Draft Genome Sequence of Streptomyces fradiae ATCC 19609, a Strain Highly Sensitive to Antibiotics.</title>
        <authorList>
            <person name="Bekker O.B."/>
            <person name="Klimina K.M."/>
            <person name="Vatlin A.A."/>
            <person name="Zakharevich N.V."/>
            <person name="Kasianov A.S."/>
            <person name="Danilenko V.N."/>
        </authorList>
    </citation>
    <scope>NUCLEOTIDE SEQUENCE [LARGE SCALE GENOMIC DNA]</scope>
    <source>
        <strain evidence="2 3">ATCC 19609</strain>
    </source>
</reference>
<organism evidence="2 3">
    <name type="scientific">Streptomyces xinghaiensis</name>
    <dbReference type="NCBI Taxonomy" id="1038928"/>
    <lineage>
        <taxon>Bacteria</taxon>
        <taxon>Bacillati</taxon>
        <taxon>Actinomycetota</taxon>
        <taxon>Actinomycetes</taxon>
        <taxon>Kitasatosporales</taxon>
        <taxon>Streptomycetaceae</taxon>
        <taxon>Streptomyces</taxon>
    </lineage>
</organism>
<evidence type="ECO:0000256" key="1">
    <source>
        <dbReference type="SAM" id="SignalP"/>
    </source>
</evidence>
<comment type="caution">
    <text evidence="2">The sequence shown here is derived from an EMBL/GenBank/DDBJ whole genome shotgun (WGS) entry which is preliminary data.</text>
</comment>
<proteinExistence type="predicted"/>
<dbReference type="RefSeq" id="WP_043472097.1">
    <property type="nucleotide sequence ID" value="NZ_CP134822.1"/>
</dbReference>
<dbReference type="Pfam" id="PF03995">
    <property type="entry name" value="Inhibitor_I36"/>
    <property type="match status" value="1"/>
</dbReference>
<dbReference type="Proteomes" id="UP000028058">
    <property type="component" value="Unassembled WGS sequence"/>
</dbReference>
<dbReference type="OrthoDB" id="3700467at2"/>
<accession>A0A3M8EXN9</accession>
<dbReference type="Gene3D" id="2.60.20.10">
    <property type="entry name" value="Crystallins"/>
    <property type="match status" value="1"/>
</dbReference>
<dbReference type="AlphaFoldDB" id="A0A3M8EXN9"/>
<keyword evidence="1" id="KW-0732">Signal</keyword>
<dbReference type="EMBL" id="JNAD02000009">
    <property type="protein sequence ID" value="RKM94087.1"/>
    <property type="molecule type" value="Genomic_DNA"/>
</dbReference>
<protein>
    <recommendedName>
        <fullName evidence="4">Peptidase inhibitor</fullName>
    </recommendedName>
</protein>
<keyword evidence="3" id="KW-1185">Reference proteome</keyword>
<sequence length="132" mass="13892">MKRTRAMRAKAGLFAGATLLAGAGLGAAATPAHAAYSDCAAGSICFYTGDNGTGKMCAWSGNDNDWRNGNIQCSWAADSNVRSVYNNGTSGMSVAYYSGANYENRKGCTAKGKRGNLAGTYKLRSHRWLNSC</sequence>